<dbReference type="PANTHER" id="PTHR43745:SF2">
    <property type="entry name" value="NITROREDUCTASE MJ1384-RELATED"/>
    <property type="match status" value="1"/>
</dbReference>
<dbReference type="Proteomes" id="UP000545074">
    <property type="component" value="Unassembled WGS sequence"/>
</dbReference>
<organism evidence="1 2">
    <name type="scientific">Pseudomonas juntendi</name>
    <dbReference type="NCBI Taxonomy" id="2666183"/>
    <lineage>
        <taxon>Bacteria</taxon>
        <taxon>Pseudomonadati</taxon>
        <taxon>Pseudomonadota</taxon>
        <taxon>Gammaproteobacteria</taxon>
        <taxon>Pseudomonadales</taxon>
        <taxon>Pseudomonadaceae</taxon>
        <taxon>Pseudomonas</taxon>
    </lineage>
</organism>
<proteinExistence type="predicted"/>
<gene>
    <name evidence="1" type="ORF">H4C80_24720</name>
</gene>
<dbReference type="EMBL" id="JACGCX010000027">
    <property type="protein sequence ID" value="MBA6100298.1"/>
    <property type="molecule type" value="Genomic_DNA"/>
</dbReference>
<reference evidence="1 2" key="1">
    <citation type="submission" date="2020-07" db="EMBL/GenBank/DDBJ databases">
        <title>Diversity of carbapenemase encoding genes among Pseudomonas putida group clinical isolates in a tertiary Brazilian hospital.</title>
        <authorList>
            <person name="Alberto-Lei F."/>
            <person name="Nodari C.S."/>
            <person name="Streling A.P."/>
            <person name="Paulino J.T."/>
            <person name="Bessa-Neto F.O."/>
            <person name="Cayo R."/>
            <person name="Gales A.C."/>
        </authorList>
    </citation>
    <scope>NUCLEOTIDE SEQUENCE [LARGE SCALE GENOMIC DNA]</scope>
    <source>
        <strain evidence="1 2">12815</strain>
    </source>
</reference>
<name>A0A7W2KKM6_9PSED</name>
<comment type="caution">
    <text evidence="1">The sequence shown here is derived from an EMBL/GenBank/DDBJ whole genome shotgun (WGS) entry which is preliminary data.</text>
</comment>
<protein>
    <submittedName>
        <fullName evidence="1">SagB/ThcOx family dehydrogenase</fullName>
    </submittedName>
</protein>
<evidence type="ECO:0000313" key="2">
    <source>
        <dbReference type="Proteomes" id="UP000545074"/>
    </source>
</evidence>
<evidence type="ECO:0000313" key="1">
    <source>
        <dbReference type="EMBL" id="MBA6100298.1"/>
    </source>
</evidence>
<dbReference type="CDD" id="cd02142">
    <property type="entry name" value="McbC_SagB-like_oxidoreductase"/>
    <property type="match status" value="1"/>
</dbReference>
<dbReference type="AlphaFoldDB" id="A0A7W2KKM6"/>
<dbReference type="Gene3D" id="3.40.109.10">
    <property type="entry name" value="NADH Oxidase"/>
    <property type="match status" value="1"/>
</dbReference>
<sequence>MTLPHDYYLKFVSSEVLDETLAFHAKGNYTIHTICQHASTLHHIPSKELEALTGNELPLNILEKEAPDQYFTLSPLKPEHYLKRNESCDWFVERPLDFETIQSLTAPLLTQEGHSYKRGYPSGGAIYPIEVFFVNLDNRISRWPSESNVLHLLPSSKTFETNSPQIDATKLTQAIIPKVSNIGRPALALLYIAYLPKALFKYRYRGYRLALMEAGSMYMLIDLRCKELNLQSRPWSGFTDYEITKYLKLNPALFTPLCVQFVG</sequence>
<accession>A0A7W2KKM6</accession>
<dbReference type="InterPro" id="IPR052544">
    <property type="entry name" value="Bacteriocin_Proc_Enz"/>
</dbReference>
<dbReference type="RefSeq" id="WP_082416192.1">
    <property type="nucleotide sequence ID" value="NZ_BQIO01000089.1"/>
</dbReference>
<dbReference type="SUPFAM" id="SSF55469">
    <property type="entry name" value="FMN-dependent nitroreductase-like"/>
    <property type="match status" value="1"/>
</dbReference>
<dbReference type="InterPro" id="IPR000415">
    <property type="entry name" value="Nitroreductase-like"/>
</dbReference>
<dbReference type="PANTHER" id="PTHR43745">
    <property type="entry name" value="NITROREDUCTASE MJ1384-RELATED"/>
    <property type="match status" value="1"/>
</dbReference>
<dbReference type="GO" id="GO:0016491">
    <property type="term" value="F:oxidoreductase activity"/>
    <property type="evidence" value="ECO:0007669"/>
    <property type="project" value="InterPro"/>
</dbReference>